<keyword evidence="1" id="KW-0547">Nucleotide-binding</keyword>
<dbReference type="EMBL" id="CAJVQA010003950">
    <property type="protein sequence ID" value="CAG8587721.1"/>
    <property type="molecule type" value="Genomic_DNA"/>
</dbReference>
<organism evidence="3 4">
    <name type="scientific">Cetraspora pellucida</name>
    <dbReference type="NCBI Taxonomy" id="1433469"/>
    <lineage>
        <taxon>Eukaryota</taxon>
        <taxon>Fungi</taxon>
        <taxon>Fungi incertae sedis</taxon>
        <taxon>Mucoromycota</taxon>
        <taxon>Glomeromycotina</taxon>
        <taxon>Glomeromycetes</taxon>
        <taxon>Diversisporales</taxon>
        <taxon>Gigasporaceae</taxon>
        <taxon>Cetraspora</taxon>
    </lineage>
</organism>
<feature type="non-terminal residue" evidence="3">
    <location>
        <position position="437"/>
    </location>
</feature>
<evidence type="ECO:0000313" key="3">
    <source>
        <dbReference type="EMBL" id="CAG8587721.1"/>
    </source>
</evidence>
<dbReference type="GO" id="GO:0005525">
    <property type="term" value="F:GTP binding"/>
    <property type="evidence" value="ECO:0007669"/>
    <property type="project" value="InterPro"/>
</dbReference>
<evidence type="ECO:0000313" key="4">
    <source>
        <dbReference type="Proteomes" id="UP000789759"/>
    </source>
</evidence>
<name>A0A9N9C5G1_9GLOM</name>
<accession>A0A9N9C5G1</accession>
<gene>
    <name evidence="3" type="ORF">CPELLU_LOCUS6391</name>
</gene>
<dbReference type="OrthoDB" id="2389289at2759"/>
<comment type="caution">
    <text evidence="3">The sequence shown here is derived from an EMBL/GenBank/DDBJ whole genome shotgun (WGS) entry which is preliminary data.</text>
</comment>
<feature type="domain" description="AIG1-type G" evidence="2">
    <location>
        <begin position="198"/>
        <end position="351"/>
    </location>
</feature>
<dbReference type="Pfam" id="PF04548">
    <property type="entry name" value="AIG1"/>
    <property type="match status" value="1"/>
</dbReference>
<dbReference type="AlphaFoldDB" id="A0A9N9C5G1"/>
<dbReference type="InterPro" id="IPR006703">
    <property type="entry name" value="G_AIG1"/>
</dbReference>
<dbReference type="Proteomes" id="UP000789759">
    <property type="component" value="Unassembled WGS sequence"/>
</dbReference>
<sequence>NSFSVGNHEIPIISVGSYGTFHDYGSFAKCFCNQCSGRRVPLYTCKSESCKIKCPPHTRKCSECGDHNYLARRRINRKYYDNRKSRLNSKNPISFKESLVNKSFDSINNMGLPEIWNNAWSEFPEHQKKIEMELSKDKISVSVTMKLDKGNEIVDGTPVDAQEVSNPAILILGNMGNWFFGFQGDDPNATFKTGFSIVEPITKECQAGLIQINKKIYNLIDISIVFNKKNINDIRNDVELKKLAEIILICSYGIQAIIFVIDIKQYENFLNTFKVIKTYLGDKAVEHTIIAFTNLGKQQTENPQFSKILNQEMKDLLTSIDNRWFISPNPELYQKDNETVHYNMKRAKELISRFKSAYTIATFNEIRDAEDRELEVLNVPGGGCFKLDTRVMLINKRVVPMSSLRIGDQLRKLGNISREISQASSSYWQSINSSLRY</sequence>
<reference evidence="3" key="1">
    <citation type="submission" date="2021-06" db="EMBL/GenBank/DDBJ databases">
        <authorList>
            <person name="Kallberg Y."/>
            <person name="Tangrot J."/>
            <person name="Rosling A."/>
        </authorList>
    </citation>
    <scope>NUCLEOTIDE SEQUENCE</scope>
    <source>
        <strain evidence="3">FL966</strain>
    </source>
</reference>
<protein>
    <submittedName>
        <fullName evidence="3">25204_t:CDS:1</fullName>
    </submittedName>
</protein>
<keyword evidence="4" id="KW-1185">Reference proteome</keyword>
<dbReference type="InterPro" id="IPR027417">
    <property type="entry name" value="P-loop_NTPase"/>
</dbReference>
<evidence type="ECO:0000256" key="1">
    <source>
        <dbReference type="ARBA" id="ARBA00022741"/>
    </source>
</evidence>
<evidence type="ECO:0000259" key="2">
    <source>
        <dbReference type="Pfam" id="PF04548"/>
    </source>
</evidence>
<proteinExistence type="predicted"/>
<dbReference type="Gene3D" id="3.40.50.300">
    <property type="entry name" value="P-loop containing nucleotide triphosphate hydrolases"/>
    <property type="match status" value="1"/>
</dbReference>